<keyword evidence="13" id="KW-0865">Zymogen</keyword>
<dbReference type="CDD" id="cd11008">
    <property type="entry name" value="M35_deuterolysin_like"/>
    <property type="match status" value="1"/>
</dbReference>
<dbReference type="InterPro" id="IPR024079">
    <property type="entry name" value="MetalloPept_cat_dom_sf"/>
</dbReference>
<comment type="similarity">
    <text evidence="3">Belongs to the peptidase M35 family.</text>
</comment>
<evidence type="ECO:0000256" key="12">
    <source>
        <dbReference type="ARBA" id="ARBA00023049"/>
    </source>
</evidence>
<dbReference type="PANTHER" id="PTHR37016:SF5">
    <property type="entry name" value="DEUTEROLYSIN"/>
    <property type="match status" value="1"/>
</dbReference>
<evidence type="ECO:0000256" key="4">
    <source>
        <dbReference type="ARBA" id="ARBA00012431"/>
    </source>
</evidence>
<evidence type="ECO:0000256" key="10">
    <source>
        <dbReference type="ARBA" id="ARBA00022801"/>
    </source>
</evidence>
<feature type="active site" evidence="14">
    <location>
        <position position="311"/>
    </location>
</feature>
<keyword evidence="7" id="KW-0165">Cleavage on pair of basic residues</keyword>
<dbReference type="GO" id="GO:0005576">
    <property type="term" value="C:extracellular region"/>
    <property type="evidence" value="ECO:0007669"/>
    <property type="project" value="UniProtKB-SubCell"/>
</dbReference>
<evidence type="ECO:0000313" key="19">
    <source>
        <dbReference type="Proteomes" id="UP001201262"/>
    </source>
</evidence>
<dbReference type="PANTHER" id="PTHR37016">
    <property type="match status" value="1"/>
</dbReference>
<feature type="binding site" evidence="15">
    <location>
        <position position="314"/>
    </location>
    <ligand>
        <name>Zn(2+)</name>
        <dbReference type="ChEBI" id="CHEBI:29105"/>
        <note>catalytic</note>
    </ligand>
</feature>
<dbReference type="GO" id="GO:0004222">
    <property type="term" value="F:metalloendopeptidase activity"/>
    <property type="evidence" value="ECO:0007669"/>
    <property type="project" value="InterPro"/>
</dbReference>
<keyword evidence="8 15" id="KW-0479">Metal-binding</keyword>
<dbReference type="InterPro" id="IPR029463">
    <property type="entry name" value="Lys_MEP"/>
</dbReference>
<dbReference type="RefSeq" id="XP_046072695.1">
    <property type="nucleotide sequence ID" value="XM_046213118.1"/>
</dbReference>
<reference evidence="18" key="1">
    <citation type="submission" date="2021-12" db="EMBL/GenBank/DDBJ databases">
        <title>Convergent genome expansion in fungi linked to evolution of root-endophyte symbiosis.</title>
        <authorList>
            <consortium name="DOE Joint Genome Institute"/>
            <person name="Ke Y.-H."/>
            <person name="Bonito G."/>
            <person name="Liao H.-L."/>
            <person name="Looney B."/>
            <person name="Rojas-Flechas A."/>
            <person name="Nash J."/>
            <person name="Hameed K."/>
            <person name="Schadt C."/>
            <person name="Martin F."/>
            <person name="Crous P.W."/>
            <person name="Miettinen O."/>
            <person name="Magnuson J.K."/>
            <person name="Labbe J."/>
            <person name="Jacobson D."/>
            <person name="Doktycz M.J."/>
            <person name="Veneault-Fourrey C."/>
            <person name="Kuo A."/>
            <person name="Mondo S."/>
            <person name="Calhoun S."/>
            <person name="Riley R."/>
            <person name="Ohm R."/>
            <person name="LaButti K."/>
            <person name="Andreopoulos B."/>
            <person name="Pangilinan J."/>
            <person name="Nolan M."/>
            <person name="Tritt A."/>
            <person name="Clum A."/>
            <person name="Lipzen A."/>
            <person name="Daum C."/>
            <person name="Barry K."/>
            <person name="Grigoriev I.V."/>
            <person name="Vilgalys R."/>
        </authorList>
    </citation>
    <scope>NUCLEOTIDE SEQUENCE</scope>
    <source>
        <strain evidence="18">PMI_201</strain>
    </source>
</reference>
<dbReference type="GO" id="GO:0046872">
    <property type="term" value="F:metal ion binding"/>
    <property type="evidence" value="ECO:0007669"/>
    <property type="project" value="UniProtKB-KW"/>
</dbReference>
<organism evidence="18 19">
    <name type="scientific">Talaromyces proteolyticus</name>
    <dbReference type="NCBI Taxonomy" id="1131652"/>
    <lineage>
        <taxon>Eukaryota</taxon>
        <taxon>Fungi</taxon>
        <taxon>Dikarya</taxon>
        <taxon>Ascomycota</taxon>
        <taxon>Pezizomycotina</taxon>
        <taxon>Eurotiomycetes</taxon>
        <taxon>Eurotiomycetidae</taxon>
        <taxon>Eurotiales</taxon>
        <taxon>Trichocomaceae</taxon>
        <taxon>Talaromyces</taxon>
        <taxon>Talaromyces sect. Bacilispori</taxon>
    </lineage>
</organism>
<comment type="subcellular location">
    <subcellularLocation>
        <location evidence="2">Secreted</location>
    </subcellularLocation>
</comment>
<feature type="domain" description="Lysine-specific metallo-endopeptidase" evidence="17">
    <location>
        <begin position="212"/>
        <end position="348"/>
    </location>
</feature>
<comment type="cofactor">
    <cofactor evidence="15">
        <name>Zn(2+)</name>
        <dbReference type="ChEBI" id="CHEBI:29105"/>
    </cofactor>
    <text evidence="15">Binds 1 zinc ion per subunit.</text>
</comment>
<dbReference type="EC" id="3.4.24.39" evidence="4"/>
<dbReference type="SUPFAM" id="SSF55486">
    <property type="entry name" value="Metalloproteases ('zincins'), catalytic domain"/>
    <property type="match status" value="1"/>
</dbReference>
<dbReference type="Gene3D" id="3.40.390.10">
    <property type="entry name" value="Collagenase (Catalytic Domain)"/>
    <property type="match status" value="1"/>
</dbReference>
<comment type="caution">
    <text evidence="18">The sequence shown here is derived from an EMBL/GenBank/DDBJ whole genome shotgun (WGS) entry which is preliminary data.</text>
</comment>
<evidence type="ECO:0000256" key="7">
    <source>
        <dbReference type="ARBA" id="ARBA00022685"/>
    </source>
</evidence>
<keyword evidence="11 15" id="KW-0862">Zinc</keyword>
<dbReference type="SMART" id="SM01351">
    <property type="entry name" value="Aspzincin_M35"/>
    <property type="match status" value="1"/>
</dbReference>
<evidence type="ECO:0000313" key="18">
    <source>
        <dbReference type="EMBL" id="KAH8697994.1"/>
    </source>
</evidence>
<evidence type="ECO:0000256" key="6">
    <source>
        <dbReference type="ARBA" id="ARBA00022670"/>
    </source>
</evidence>
<evidence type="ECO:0000256" key="16">
    <source>
        <dbReference type="SAM" id="SignalP"/>
    </source>
</evidence>
<dbReference type="Gene3D" id="2.60.40.2970">
    <property type="match status" value="1"/>
</dbReference>
<gene>
    <name evidence="18" type="ORF">BGW36DRAFT_342194</name>
</gene>
<feature type="chain" id="PRO_5042088628" description="deuterolysin" evidence="16">
    <location>
        <begin position="19"/>
        <end position="356"/>
    </location>
</feature>
<evidence type="ECO:0000256" key="14">
    <source>
        <dbReference type="PIRSR" id="PIRSR601384-1"/>
    </source>
</evidence>
<evidence type="ECO:0000256" key="9">
    <source>
        <dbReference type="ARBA" id="ARBA00022729"/>
    </source>
</evidence>
<protein>
    <recommendedName>
        <fullName evidence="4">deuterolysin</fullName>
        <ecNumber evidence="4">3.4.24.39</ecNumber>
    </recommendedName>
</protein>
<evidence type="ECO:0000256" key="2">
    <source>
        <dbReference type="ARBA" id="ARBA00004613"/>
    </source>
</evidence>
<keyword evidence="19" id="KW-1185">Reference proteome</keyword>
<evidence type="ECO:0000256" key="3">
    <source>
        <dbReference type="ARBA" id="ARBA00010279"/>
    </source>
</evidence>
<dbReference type="GeneID" id="70243405"/>
<dbReference type="InterPro" id="IPR001384">
    <property type="entry name" value="Peptidase_M35"/>
</dbReference>
<keyword evidence="9 16" id="KW-0732">Signal</keyword>
<evidence type="ECO:0000256" key="8">
    <source>
        <dbReference type="ARBA" id="ARBA00022723"/>
    </source>
</evidence>
<feature type="signal peptide" evidence="16">
    <location>
        <begin position="1"/>
        <end position="18"/>
    </location>
</feature>
<dbReference type="AlphaFoldDB" id="A0AAD4PYR5"/>
<evidence type="ECO:0000256" key="1">
    <source>
        <dbReference type="ARBA" id="ARBA00001187"/>
    </source>
</evidence>
<dbReference type="InterPro" id="IPR050414">
    <property type="entry name" value="Fungal_M35_metalloproteases"/>
</dbReference>
<dbReference type="PRINTS" id="PR00768">
    <property type="entry name" value="DEUTEROLYSIN"/>
</dbReference>
<evidence type="ECO:0000259" key="17">
    <source>
        <dbReference type="SMART" id="SM01351"/>
    </source>
</evidence>
<keyword evidence="10" id="KW-0378">Hydrolase</keyword>
<feature type="binding site" evidence="15">
    <location>
        <position position="310"/>
    </location>
    <ligand>
        <name>Zn(2+)</name>
        <dbReference type="ChEBI" id="CHEBI:29105"/>
        <note>catalytic</note>
    </ligand>
</feature>
<proteinExistence type="inferred from homology"/>
<evidence type="ECO:0000256" key="15">
    <source>
        <dbReference type="PIRSR" id="PIRSR601384-2"/>
    </source>
</evidence>
<evidence type="ECO:0000256" key="13">
    <source>
        <dbReference type="ARBA" id="ARBA00023145"/>
    </source>
</evidence>
<keyword evidence="5" id="KW-0964">Secreted</keyword>
<evidence type="ECO:0000256" key="11">
    <source>
        <dbReference type="ARBA" id="ARBA00022833"/>
    </source>
</evidence>
<dbReference type="GO" id="GO:0006508">
    <property type="term" value="P:proteolysis"/>
    <property type="evidence" value="ECO:0007669"/>
    <property type="project" value="UniProtKB-KW"/>
</dbReference>
<feature type="binding site" evidence="15">
    <location>
        <position position="320"/>
    </location>
    <ligand>
        <name>Zn(2+)</name>
        <dbReference type="ChEBI" id="CHEBI:29105"/>
        <note>catalytic</note>
    </ligand>
</feature>
<comment type="catalytic activity">
    <reaction evidence="1">
        <text>Preferential cleavage of bonds with hydrophobic residues in P1'. Also 3-Asn-|-Gln-4 and 8-Gly-|-Ser-9 bonds in insulin B chain.</text>
        <dbReference type="EC" id="3.4.24.39"/>
    </reaction>
</comment>
<evidence type="ECO:0000256" key="5">
    <source>
        <dbReference type="ARBA" id="ARBA00022525"/>
    </source>
</evidence>
<name>A0AAD4PYR5_9EURO</name>
<keyword evidence="12" id="KW-0482">Metalloprotease</keyword>
<accession>A0AAD4PYR5</accession>
<sequence>MILSTILMASYCAAVVMSFSSCPLSVDISSTTGHSIQIAISNIGENNVTFFRGNTVLHGRATKNLRVIAMIIAGTDLPFNGMYINYRRADLPSSMFHTLQPGETVTTMVNAAVSYKLEGIATVNVTAIQNFQYVVGQLVPTSLHNMSLCTEVTSNTVTMIPDQSTVVSQHISRRDTSISRIQKRGVTYVNCSPSQEQSLENTVSDAISLATAALKAADTEADYWTTWFKDTGGLSTTKNIYYDVAYVLSNNLRISCTDIYGDCSNSNHLLYTVVSDKTIVPCPNNGYWGFPEFAANCANSDYDRAGSILHEMTHLNGTTDYAYGRDNCLQLNAEEAVKNADTYELYAESVRLRGCD</sequence>
<dbReference type="Proteomes" id="UP001201262">
    <property type="component" value="Unassembled WGS sequence"/>
</dbReference>
<dbReference type="Pfam" id="PF14521">
    <property type="entry name" value="Aspzincin_M35"/>
    <property type="match status" value="1"/>
</dbReference>
<keyword evidence="6" id="KW-0645">Protease</keyword>
<dbReference type="EMBL" id="JAJTJA010000006">
    <property type="protein sequence ID" value="KAH8697994.1"/>
    <property type="molecule type" value="Genomic_DNA"/>
</dbReference>